<comment type="caution">
    <text evidence="1">The sequence shown here is derived from an EMBL/GenBank/DDBJ whole genome shotgun (WGS) entry which is preliminary data.</text>
</comment>
<evidence type="ECO:0000313" key="1">
    <source>
        <dbReference type="EMBL" id="KAI4861426.1"/>
    </source>
</evidence>
<proteinExistence type="predicted"/>
<evidence type="ECO:0000313" key="2">
    <source>
        <dbReference type="Proteomes" id="UP001497700"/>
    </source>
</evidence>
<reference evidence="1 2" key="1">
    <citation type="journal article" date="2022" name="New Phytol.">
        <title>Ecological generalism drives hyperdiversity of secondary metabolite gene clusters in xylarialean endophytes.</title>
        <authorList>
            <person name="Franco M.E.E."/>
            <person name="Wisecaver J.H."/>
            <person name="Arnold A.E."/>
            <person name="Ju Y.M."/>
            <person name="Slot J.C."/>
            <person name="Ahrendt S."/>
            <person name="Moore L.P."/>
            <person name="Eastman K.E."/>
            <person name="Scott K."/>
            <person name="Konkel Z."/>
            <person name="Mondo S.J."/>
            <person name="Kuo A."/>
            <person name="Hayes R.D."/>
            <person name="Haridas S."/>
            <person name="Andreopoulos B."/>
            <person name="Riley R."/>
            <person name="LaButti K."/>
            <person name="Pangilinan J."/>
            <person name="Lipzen A."/>
            <person name="Amirebrahimi M."/>
            <person name="Yan J."/>
            <person name="Adam C."/>
            <person name="Keymanesh K."/>
            <person name="Ng V."/>
            <person name="Louie K."/>
            <person name="Northen T."/>
            <person name="Drula E."/>
            <person name="Henrissat B."/>
            <person name="Hsieh H.M."/>
            <person name="Youens-Clark K."/>
            <person name="Lutzoni F."/>
            <person name="Miadlikowska J."/>
            <person name="Eastwood D.C."/>
            <person name="Hamelin R.C."/>
            <person name="Grigoriev I.V."/>
            <person name="U'Ren J.M."/>
        </authorList>
    </citation>
    <scope>NUCLEOTIDE SEQUENCE [LARGE SCALE GENOMIC DNA]</scope>
    <source>
        <strain evidence="1 2">CBS 119005</strain>
    </source>
</reference>
<organism evidence="1 2">
    <name type="scientific">Hypoxylon rubiginosum</name>
    <dbReference type="NCBI Taxonomy" id="110542"/>
    <lineage>
        <taxon>Eukaryota</taxon>
        <taxon>Fungi</taxon>
        <taxon>Dikarya</taxon>
        <taxon>Ascomycota</taxon>
        <taxon>Pezizomycotina</taxon>
        <taxon>Sordariomycetes</taxon>
        <taxon>Xylariomycetidae</taxon>
        <taxon>Xylariales</taxon>
        <taxon>Hypoxylaceae</taxon>
        <taxon>Hypoxylon</taxon>
    </lineage>
</organism>
<dbReference type="Proteomes" id="UP001497700">
    <property type="component" value="Unassembled WGS sequence"/>
</dbReference>
<sequence length="166" mass="18978">MEDASDRESDEDDNNNNLLYDIDKLVWRPQPIEGLVFNGRVFDDFTDTQLFLRLLTTLRRHPSYKGFGVLRNLTKRQYVLDSKLAESGYEYSLGEVIVIRTQWTSGFSGTCGTGDWAGDRFDIRSVQDFPVGWTDVSSETIALLANTWDLDLSGRHTADSLRSWVE</sequence>
<accession>A0ACB9YPV0</accession>
<name>A0ACB9YPV0_9PEZI</name>
<keyword evidence="2" id="KW-1185">Reference proteome</keyword>
<dbReference type="EMBL" id="MU393553">
    <property type="protein sequence ID" value="KAI4861426.1"/>
    <property type="molecule type" value="Genomic_DNA"/>
</dbReference>
<gene>
    <name evidence="1" type="ORF">F4820DRAFT_68886</name>
</gene>
<protein>
    <submittedName>
        <fullName evidence="1">Uncharacterized protein</fullName>
    </submittedName>
</protein>